<gene>
    <name evidence="1" type="ORF">A2494_02590</name>
</gene>
<accession>A0A1G2DYE2</accession>
<proteinExistence type="predicted"/>
<reference evidence="1 2" key="1">
    <citation type="journal article" date="2016" name="Nat. Commun.">
        <title>Thousands of microbial genomes shed light on interconnected biogeochemical processes in an aquifer system.</title>
        <authorList>
            <person name="Anantharaman K."/>
            <person name="Brown C.T."/>
            <person name="Hug L.A."/>
            <person name="Sharon I."/>
            <person name="Castelle C.J."/>
            <person name="Probst A.J."/>
            <person name="Thomas B.C."/>
            <person name="Singh A."/>
            <person name="Wilkins M.J."/>
            <person name="Karaoz U."/>
            <person name="Brodie E.L."/>
            <person name="Williams K.H."/>
            <person name="Hubbard S.S."/>
            <person name="Banfield J.F."/>
        </authorList>
    </citation>
    <scope>NUCLEOTIDE SEQUENCE [LARGE SCALE GENOMIC DNA]</scope>
</reference>
<sequence>MEHNINNKDAWERYCTHELAEILPILEELGFVADKEQPHLGGERYLMQAVTTESGKKLILLGREKDGNKRVVIKVASDPHGVRELLHEQVCRETLAKMNFAYDVFLSPRMMIFTKRGRFSIAIQEFIANDRPFIERPLPEQFSFALKALKAQEGARATTYGHRRLIKRTFGEKTASDYVRTFANFKTHISQELPKEKELHAILEEGALLLRAESEIIEQYSGFLTHTDFVPHNFRIADDHIYLLDHSSIRFGNKHEGWARFINFMALYNPELEHALVQYVRDNKTEEELHSLTLMRVYRLGELIYYYTNTLAKSSGDLLLLNRARINFWSEVLRATLRNERVSPEIIQEYTKMRDTLRDAKEKERQQGLH</sequence>
<evidence type="ECO:0000313" key="1">
    <source>
        <dbReference type="EMBL" id="OGZ18553.1"/>
    </source>
</evidence>
<comment type="caution">
    <text evidence="1">The sequence shown here is derived from an EMBL/GenBank/DDBJ whole genome shotgun (WGS) entry which is preliminary data.</text>
</comment>
<dbReference type="InterPro" id="IPR011009">
    <property type="entry name" value="Kinase-like_dom_sf"/>
</dbReference>
<evidence type="ECO:0008006" key="3">
    <source>
        <dbReference type="Google" id="ProtNLM"/>
    </source>
</evidence>
<evidence type="ECO:0000313" key="2">
    <source>
        <dbReference type="Proteomes" id="UP000178106"/>
    </source>
</evidence>
<dbReference type="EMBL" id="MHLU01000085">
    <property type="protein sequence ID" value="OGZ18553.1"/>
    <property type="molecule type" value="Genomic_DNA"/>
</dbReference>
<organism evidence="1 2">
    <name type="scientific">Candidatus Lloydbacteria bacterium RIFOXYC12_FULL_46_25</name>
    <dbReference type="NCBI Taxonomy" id="1798670"/>
    <lineage>
        <taxon>Bacteria</taxon>
        <taxon>Candidatus Lloydiibacteriota</taxon>
    </lineage>
</organism>
<dbReference type="SUPFAM" id="SSF56112">
    <property type="entry name" value="Protein kinase-like (PK-like)"/>
    <property type="match status" value="1"/>
</dbReference>
<protein>
    <recommendedName>
        <fullName evidence="3">Aminoglycoside phosphotransferase domain-containing protein</fullName>
    </recommendedName>
</protein>
<dbReference type="Proteomes" id="UP000178106">
    <property type="component" value="Unassembled WGS sequence"/>
</dbReference>
<name>A0A1G2DYE2_9BACT</name>
<dbReference type="AlphaFoldDB" id="A0A1G2DYE2"/>